<name>A0A502DT63_9BURK</name>
<accession>A0A502DT63</accession>
<evidence type="ECO:0000313" key="1">
    <source>
        <dbReference type="EMBL" id="TPG27880.1"/>
    </source>
</evidence>
<proteinExistence type="predicted"/>
<dbReference type="AlphaFoldDB" id="A0A502DT63"/>
<sequence>MCTAATKETGMTLEAMTFAQEPYYEILDHKLTDEYAAALFAMGRGEPQARARVWDAYAHMQALSHGRAPHTN</sequence>
<gene>
    <name evidence="1" type="ORF">EAH82_14230</name>
</gene>
<dbReference type="Proteomes" id="UP000319212">
    <property type="component" value="Unassembled WGS sequence"/>
</dbReference>
<evidence type="ECO:0000313" key="2">
    <source>
        <dbReference type="Proteomes" id="UP000319212"/>
    </source>
</evidence>
<comment type="caution">
    <text evidence="1">The sequence shown here is derived from an EMBL/GenBank/DDBJ whole genome shotgun (WGS) entry which is preliminary data.</text>
</comment>
<organism evidence="1 2">
    <name type="scientific">Variovorax guangxiensis</name>
    <dbReference type="NCBI Taxonomy" id="1775474"/>
    <lineage>
        <taxon>Bacteria</taxon>
        <taxon>Pseudomonadati</taxon>
        <taxon>Pseudomonadota</taxon>
        <taxon>Betaproteobacteria</taxon>
        <taxon>Burkholderiales</taxon>
        <taxon>Comamonadaceae</taxon>
        <taxon>Variovorax</taxon>
    </lineage>
</organism>
<dbReference type="EMBL" id="RCZI01000003">
    <property type="protein sequence ID" value="TPG27880.1"/>
    <property type="molecule type" value="Genomic_DNA"/>
</dbReference>
<protein>
    <submittedName>
        <fullName evidence="1">Uncharacterized protein</fullName>
    </submittedName>
</protein>
<reference evidence="1 2" key="1">
    <citation type="journal article" date="2019" name="Environ. Microbiol.">
        <title>Species interactions and distinct microbial communities in high Arctic permafrost affected cryosols are associated with the CH4 and CO2 gas fluxes.</title>
        <authorList>
            <person name="Altshuler I."/>
            <person name="Hamel J."/>
            <person name="Turney S."/>
            <person name="Magnuson E."/>
            <person name="Levesque R."/>
            <person name="Greer C."/>
            <person name="Whyte L.G."/>
        </authorList>
    </citation>
    <scope>NUCLEOTIDE SEQUENCE [LARGE SCALE GENOMIC DNA]</scope>
    <source>
        <strain evidence="1 2">S06.C</strain>
    </source>
</reference>